<keyword evidence="2" id="KW-0784">Thiamine biosynthesis</keyword>
<dbReference type="KEGG" id="bse:Bsel_2693"/>
<dbReference type="Pfam" id="PF02581">
    <property type="entry name" value="TMP-TENI"/>
    <property type="match status" value="1"/>
</dbReference>
<dbReference type="AlphaFoldDB" id="D6XYC2"/>
<proteinExistence type="predicted"/>
<reference evidence="4" key="1">
    <citation type="submission" date="2009-10" db="EMBL/GenBank/DDBJ databases">
        <title>Complete sequence of Bacillus selenitireducens MLS10.</title>
        <authorList>
            <consortium name="US DOE Joint Genome Institute"/>
            <person name="Lucas S."/>
            <person name="Copeland A."/>
            <person name="Lapidus A."/>
            <person name="Glavina del Rio T."/>
            <person name="Dalin E."/>
            <person name="Tice H."/>
            <person name="Bruce D."/>
            <person name="Goodwin L."/>
            <person name="Pitluck S."/>
            <person name="Sims D."/>
            <person name="Brettin T."/>
            <person name="Detter J.C."/>
            <person name="Han C."/>
            <person name="Larimer F."/>
            <person name="Land M."/>
            <person name="Hauser L."/>
            <person name="Kyrpides N."/>
            <person name="Ovchinnikova G."/>
            <person name="Stolz J."/>
        </authorList>
    </citation>
    <scope>NUCLEOTIDE SEQUENCE [LARGE SCALE GENOMIC DNA]</scope>
    <source>
        <strain evidence="4">MLS10</strain>
    </source>
</reference>
<evidence type="ECO:0000313" key="5">
    <source>
        <dbReference type="Proteomes" id="UP000000271"/>
    </source>
</evidence>
<comment type="pathway">
    <text evidence="1">Cofactor biosynthesis; thiamine diphosphate biosynthesis.</text>
</comment>
<evidence type="ECO:0000256" key="1">
    <source>
        <dbReference type="ARBA" id="ARBA00004948"/>
    </source>
</evidence>
<dbReference type="SUPFAM" id="SSF51391">
    <property type="entry name" value="Thiamin phosphate synthase"/>
    <property type="match status" value="1"/>
</dbReference>
<evidence type="ECO:0000313" key="4">
    <source>
        <dbReference type="EMBL" id="ADI00191.1"/>
    </source>
</evidence>
<organism evidence="4 5">
    <name type="scientific">Bacillus selenitireducens (strain ATCC 700615 / DSM 15326 / MLS10)</name>
    <dbReference type="NCBI Taxonomy" id="439292"/>
    <lineage>
        <taxon>Bacteria</taxon>
        <taxon>Bacillati</taxon>
        <taxon>Bacillota</taxon>
        <taxon>Bacilli</taxon>
        <taxon>Bacillales</taxon>
        <taxon>Bacillaceae</taxon>
        <taxon>Salisediminibacterium</taxon>
    </lineage>
</organism>
<dbReference type="STRING" id="439292.Bsel_2693"/>
<dbReference type="RefSeq" id="WP_013173607.1">
    <property type="nucleotide sequence ID" value="NC_014219.1"/>
</dbReference>
<dbReference type="PANTHER" id="PTHR20857">
    <property type="entry name" value="THIAMINE-PHOSPHATE PYROPHOSPHORYLASE"/>
    <property type="match status" value="1"/>
</dbReference>
<evidence type="ECO:0000259" key="3">
    <source>
        <dbReference type="Pfam" id="PF02581"/>
    </source>
</evidence>
<dbReference type="GO" id="GO:0004789">
    <property type="term" value="F:thiamine-phosphate diphosphorylase activity"/>
    <property type="evidence" value="ECO:0007669"/>
    <property type="project" value="TreeGrafter"/>
</dbReference>
<evidence type="ECO:0000256" key="2">
    <source>
        <dbReference type="ARBA" id="ARBA00022977"/>
    </source>
</evidence>
<feature type="domain" description="Thiamine phosphate synthase/TenI" evidence="3">
    <location>
        <begin position="50"/>
        <end position="166"/>
    </location>
</feature>
<dbReference type="PANTHER" id="PTHR20857:SF15">
    <property type="entry name" value="THIAMINE-PHOSPHATE SYNTHASE"/>
    <property type="match status" value="1"/>
</dbReference>
<dbReference type="GO" id="GO:0005737">
    <property type="term" value="C:cytoplasm"/>
    <property type="evidence" value="ECO:0007669"/>
    <property type="project" value="TreeGrafter"/>
</dbReference>
<protein>
    <submittedName>
        <fullName evidence="4">Thiamine monophosphate synthase</fullName>
    </submittedName>
</protein>
<name>D6XYC2_BACIE</name>
<dbReference type="InterPro" id="IPR022998">
    <property type="entry name" value="ThiamineP_synth_TenI"/>
</dbReference>
<dbReference type="eggNOG" id="COG0352">
    <property type="taxonomic scope" value="Bacteria"/>
</dbReference>
<dbReference type="CDD" id="cd00564">
    <property type="entry name" value="TMP_TenI"/>
    <property type="match status" value="1"/>
</dbReference>
<dbReference type="HOGENOM" id="CLU_018272_3_4_9"/>
<dbReference type="Gene3D" id="3.20.20.70">
    <property type="entry name" value="Aldolase class I"/>
    <property type="match status" value="1"/>
</dbReference>
<dbReference type="InterPro" id="IPR036206">
    <property type="entry name" value="ThiamineP_synth_sf"/>
</dbReference>
<gene>
    <name evidence="4" type="ordered locus">Bsel_2693</name>
</gene>
<dbReference type="InterPro" id="IPR013785">
    <property type="entry name" value="Aldolase_TIM"/>
</dbReference>
<dbReference type="EMBL" id="CP001791">
    <property type="protein sequence ID" value="ADI00191.1"/>
    <property type="molecule type" value="Genomic_DNA"/>
</dbReference>
<dbReference type="OrthoDB" id="9815348at2"/>
<dbReference type="Proteomes" id="UP000000271">
    <property type="component" value="Chromosome"/>
</dbReference>
<keyword evidence="5" id="KW-1185">Reference proteome</keyword>
<accession>D6XYC2</accession>
<sequence>MELHTLSTGTLTKASFLQMSERIAPYADAIHVREPAWMAEDTRRIGNDWTFQASLIINDKTPGARESGGALHLPEQATAHSRAVGRSVHSLEAALRCEEEGLSYLFAGPVYPPLSKETKATLGIRQFELICRSVRTPVIAIGGVEPHRIKALKEAGASGVAVIGAVFLSEDPARAACELRRELDA</sequence>
<dbReference type="GO" id="GO:0009228">
    <property type="term" value="P:thiamine biosynthetic process"/>
    <property type="evidence" value="ECO:0007669"/>
    <property type="project" value="UniProtKB-KW"/>
</dbReference>